<keyword evidence="3" id="KW-0520">NAD</keyword>
<organism evidence="7 8">
    <name type="scientific">[Emmonsia] crescens</name>
    <dbReference type="NCBI Taxonomy" id="73230"/>
    <lineage>
        <taxon>Eukaryota</taxon>
        <taxon>Fungi</taxon>
        <taxon>Dikarya</taxon>
        <taxon>Ascomycota</taxon>
        <taxon>Pezizomycotina</taxon>
        <taxon>Eurotiomycetes</taxon>
        <taxon>Eurotiomycetidae</taxon>
        <taxon>Onygenales</taxon>
        <taxon>Ajellomycetaceae</taxon>
        <taxon>Emergomyces</taxon>
    </lineage>
</organism>
<evidence type="ECO:0000256" key="2">
    <source>
        <dbReference type="ARBA" id="ARBA00023002"/>
    </source>
</evidence>
<proteinExistence type="inferred from homology"/>
<dbReference type="AlphaFoldDB" id="A0A2B7ZPY8"/>
<dbReference type="InterPro" id="IPR006139">
    <property type="entry name" value="D-isomer_2_OHA_DH_cat_dom"/>
</dbReference>
<dbReference type="STRING" id="73230.A0A2B7ZPY8"/>
<accession>A0A2B7ZPY8</accession>
<dbReference type="InterPro" id="IPR036291">
    <property type="entry name" value="NAD(P)-bd_dom_sf"/>
</dbReference>
<dbReference type="SUPFAM" id="SSF51735">
    <property type="entry name" value="NAD(P)-binding Rossmann-fold domains"/>
    <property type="match status" value="1"/>
</dbReference>
<dbReference type="PROSITE" id="PS00065">
    <property type="entry name" value="D_2_HYDROXYACID_DH_1"/>
    <property type="match status" value="1"/>
</dbReference>
<dbReference type="CDD" id="cd12168">
    <property type="entry name" value="Mand_dh_like"/>
    <property type="match status" value="1"/>
</dbReference>
<evidence type="ECO:0000256" key="1">
    <source>
        <dbReference type="ARBA" id="ARBA00005854"/>
    </source>
</evidence>
<evidence type="ECO:0000256" key="4">
    <source>
        <dbReference type="RuleBase" id="RU003719"/>
    </source>
</evidence>
<dbReference type="Pfam" id="PF00389">
    <property type="entry name" value="2-Hacid_dh"/>
    <property type="match status" value="1"/>
</dbReference>
<dbReference type="InterPro" id="IPR029752">
    <property type="entry name" value="D-isomer_DH_CS1"/>
</dbReference>
<reference evidence="7 8" key="1">
    <citation type="submission" date="2017-10" db="EMBL/GenBank/DDBJ databases">
        <title>Comparative genomics in systemic dimorphic fungi from Ajellomycetaceae.</title>
        <authorList>
            <person name="Munoz J.F."/>
            <person name="Mcewen J.G."/>
            <person name="Clay O.K."/>
            <person name="Cuomo C.A."/>
        </authorList>
    </citation>
    <scope>NUCLEOTIDE SEQUENCE [LARGE SCALE GENOMIC DNA]</scope>
    <source>
        <strain evidence="7 8">UAMH4076</strain>
    </source>
</reference>
<dbReference type="VEuPathDB" id="FungiDB:EMCG_05975"/>
<evidence type="ECO:0000256" key="3">
    <source>
        <dbReference type="ARBA" id="ARBA00023027"/>
    </source>
</evidence>
<dbReference type="PANTHER" id="PTHR10996">
    <property type="entry name" value="2-HYDROXYACID DEHYDROGENASE-RELATED"/>
    <property type="match status" value="1"/>
</dbReference>
<dbReference type="PROSITE" id="PS00671">
    <property type="entry name" value="D_2_HYDROXYACID_DH_3"/>
    <property type="match status" value="1"/>
</dbReference>
<dbReference type="GO" id="GO:0016618">
    <property type="term" value="F:hydroxypyruvate reductase [NAD(P)H] activity"/>
    <property type="evidence" value="ECO:0007669"/>
    <property type="project" value="TreeGrafter"/>
</dbReference>
<dbReference type="SUPFAM" id="SSF52283">
    <property type="entry name" value="Formate/glycerate dehydrogenase catalytic domain-like"/>
    <property type="match status" value="1"/>
</dbReference>
<dbReference type="EMBL" id="PDND01000022">
    <property type="protein sequence ID" value="PGH35431.1"/>
    <property type="molecule type" value="Genomic_DNA"/>
</dbReference>
<feature type="domain" description="D-isomer specific 2-hydroxyacid dehydrogenase NAD-binding" evidence="6">
    <location>
        <begin position="86"/>
        <end position="257"/>
    </location>
</feature>
<name>A0A2B7ZPY8_9EURO</name>
<sequence>MLFIGCSCRGTFFVEVHAFWQLPRTDNVTGPFNTEILDVLPSTVKFICHNGAGYDNIDIATCTKKGIDVSSTPQAVDHATADTVIFLMISALRQAWIPLSAIRAGEWRGKTELGHDPQGKVLGILGMGGIGMEVARRAKVFGMTVIYHNRNKASPELEGTEYVTFDSLLSRSDVLSLNCTLTDDTRHIIGAPEFARMKTGVVIINTARGAVMNEKALVAALQQNKVASAGLDVFEDELKIEGALLKHPRVMLLPHIGTFTYETQEKMERLVLDNLMSCLQKGVLLTKVPEQLNVTR</sequence>
<comment type="caution">
    <text evidence="7">The sequence shown here is derived from an EMBL/GenBank/DDBJ whole genome shotgun (WGS) entry which is preliminary data.</text>
</comment>
<dbReference type="GO" id="GO:0030267">
    <property type="term" value="F:glyoxylate reductase (NADPH) activity"/>
    <property type="evidence" value="ECO:0007669"/>
    <property type="project" value="TreeGrafter"/>
</dbReference>
<dbReference type="Proteomes" id="UP000226031">
    <property type="component" value="Unassembled WGS sequence"/>
</dbReference>
<gene>
    <name evidence="7" type="ORF">GX50_01769</name>
</gene>
<dbReference type="PANTHER" id="PTHR10996:SF257">
    <property type="entry name" value="GLYOXYLATE REDUCTASE 1"/>
    <property type="match status" value="1"/>
</dbReference>
<dbReference type="Gene3D" id="3.40.50.720">
    <property type="entry name" value="NAD(P)-binding Rossmann-like Domain"/>
    <property type="match status" value="2"/>
</dbReference>
<evidence type="ECO:0000259" key="5">
    <source>
        <dbReference type="Pfam" id="PF00389"/>
    </source>
</evidence>
<dbReference type="FunFam" id="3.40.50.720:FF:000203">
    <property type="entry name" value="D-3-phosphoglycerate dehydrogenase (SerA)"/>
    <property type="match status" value="1"/>
</dbReference>
<keyword evidence="8" id="KW-1185">Reference proteome</keyword>
<comment type="similarity">
    <text evidence="1 4">Belongs to the D-isomer specific 2-hydroxyacid dehydrogenase family.</text>
</comment>
<protein>
    <submittedName>
        <fullName evidence="7">D-3-phosphoglycerate dehydrogenase</fullName>
    </submittedName>
</protein>
<keyword evidence="2 4" id="KW-0560">Oxidoreductase</keyword>
<dbReference type="GO" id="GO:0005829">
    <property type="term" value="C:cytosol"/>
    <property type="evidence" value="ECO:0007669"/>
    <property type="project" value="TreeGrafter"/>
</dbReference>
<dbReference type="InterPro" id="IPR029753">
    <property type="entry name" value="D-isomer_DH_CS"/>
</dbReference>
<dbReference type="GO" id="GO:0051287">
    <property type="term" value="F:NAD binding"/>
    <property type="evidence" value="ECO:0007669"/>
    <property type="project" value="InterPro"/>
</dbReference>
<evidence type="ECO:0000313" key="7">
    <source>
        <dbReference type="EMBL" id="PGH35431.1"/>
    </source>
</evidence>
<dbReference type="InterPro" id="IPR006140">
    <property type="entry name" value="D-isomer_DH_NAD-bd"/>
</dbReference>
<evidence type="ECO:0000313" key="8">
    <source>
        <dbReference type="Proteomes" id="UP000226031"/>
    </source>
</evidence>
<feature type="domain" description="D-isomer specific 2-hydroxyacid dehydrogenase catalytic" evidence="5">
    <location>
        <begin position="29"/>
        <end position="288"/>
    </location>
</feature>
<evidence type="ECO:0000259" key="6">
    <source>
        <dbReference type="Pfam" id="PF02826"/>
    </source>
</evidence>
<dbReference type="Pfam" id="PF02826">
    <property type="entry name" value="2-Hacid_dh_C"/>
    <property type="match status" value="1"/>
</dbReference>
<dbReference type="InterPro" id="IPR050223">
    <property type="entry name" value="D-isomer_2-hydroxyacid_DH"/>
</dbReference>